<keyword evidence="5" id="KW-0963">Cytoplasm</keyword>
<sequence length="1170" mass="130146">MEPDAQVPLPLEPIKSNQVEDRRLWNTNLKRKTNSLFVNRYQLLKLVQKYGTIEKFDLLFHRSGPQAGQPRGYAFVTYKTIQDAKTAKDALHNLKVGAKNIIVRWAHSVTESDMEKPKPKIDIPALAGAKKEDKKISLETAIQAIEAKLKLMKESEEEFELNKPLEGSPIIHLYQKAENQKPSTSTQESRGKIWDIGTLINMNAKQIRQAYIDFFKSKGHEYVHSSSTIPHDDPTLLFTNAGMNQFKPIFLGTVDPNSDMAKWVRVVNSQKCIRAGGKHNDLDDVGKDVYHHTFFEMMGNWSFGDYFKKEICAWAWEFLTDVLKLPADRLYVTYFGGDEKNGLAPDDECKNLWLSLGIPASHVLPGNMKDNFWEMGETGPCGPCSELHYDRIGGREAAHLVNMDDPDVLEIWNLVFIQYNRESDGSLKSLPKKHIDCGLGLERLVSVIQNKRANYDTDLFIPLFAAIEKATGAPPYQGKIGADDVNGIDMAYRVLADHARTITIALADGGMPDNTGRGYVLRRILRRAVRYATEKLNAKPRFFGSLVNVVVDLLGEVFPEVTKDPQSIIDIVNEEETQFLKTLSRGRNLLNRTIAKLESSDTVPGDVAWRLYDTYGFPIDLTQLMTEEKGLKIDMAGYEESKKQAQLISQNKAGGVDDQINLDIHAITELQERGVKPTDDSPKYNYKVISSVKYEEYEFAPCTGTVIALRRAKTFVDQVTSGQEVGILLDKTNFYAEQGGQIYDEGFLVKVDDEATEIRVKNVQVRAGYVLHIGTVGEGTLRKGDKVHTNVDTARRRLVMANHSATHALNYALRKVLGTAADQKGSLVAPDRLRFDFTNKGPMTTEQVKNTENITADMIKKNKKIYAKESNLALAKTIQGLRAMFEETYPDPVRVISMGIPIDNLEKNPLSTAALETSVEFCGGTHLHYTGHIGDFIIASEEAIAKGIRRIVALTGPEAAKAFRTATLLQNQLSHLRETIETDKSGTHSKEYVKKIVELTEEITHAVIPGWRKDNMRATLKELKKSLDDKERAAKAAIANTVVETAQSIIQSRVGCQVLVEVLEAYSNTKALDSALKKIRVLSPETSALLISVDCDVKKIFALSSVPKSAVSKGLKANEWIQAIAPVMQGKGGGKSESAQASGTNIACLDEIVSRANEFAKQKLGIIATA</sequence>
<reference evidence="22 23" key="1">
    <citation type="submission" date="2015-04" db="EMBL/GenBank/DDBJ databases">
        <title>Lasius niger genome sequencing.</title>
        <authorList>
            <person name="Konorov E.A."/>
            <person name="Nikitin M.A."/>
            <person name="Kirill M.V."/>
            <person name="Chang P."/>
        </authorList>
    </citation>
    <scope>NUCLEOTIDE SEQUENCE [LARGE SCALE GENOMIC DNA]</scope>
    <source>
        <tissue evidence="22">Whole</tissue>
    </source>
</reference>
<dbReference type="Gene3D" id="3.10.310.40">
    <property type="match status" value="1"/>
</dbReference>
<evidence type="ECO:0000313" key="23">
    <source>
        <dbReference type="Proteomes" id="UP000036403"/>
    </source>
</evidence>
<keyword evidence="19" id="KW-0175">Coiled coil</keyword>
<dbReference type="InterPro" id="IPR018163">
    <property type="entry name" value="Thr/Ala-tRNA-synth_IIc_edit"/>
</dbReference>
<dbReference type="SMART" id="SM00863">
    <property type="entry name" value="tRNA_SAD"/>
    <property type="match status" value="1"/>
</dbReference>
<dbReference type="PaxDb" id="67767-A0A0J7NVV1"/>
<dbReference type="Pfam" id="PF00076">
    <property type="entry name" value="RRM_1"/>
    <property type="match status" value="1"/>
</dbReference>
<evidence type="ECO:0000256" key="8">
    <source>
        <dbReference type="ARBA" id="ARBA00022723"/>
    </source>
</evidence>
<dbReference type="InterPro" id="IPR009000">
    <property type="entry name" value="Transl_B-barrel_sf"/>
</dbReference>
<name>A0A0J7NVV1_LASNI</name>
<dbReference type="Gene3D" id="2.40.30.130">
    <property type="match status" value="1"/>
</dbReference>
<keyword evidence="13 18" id="KW-0648">Protein biosynthesis</keyword>
<dbReference type="InterPro" id="IPR039157">
    <property type="entry name" value="RBM18_RRM"/>
</dbReference>
<dbReference type="InterPro" id="IPR000504">
    <property type="entry name" value="RRM_dom"/>
</dbReference>
<dbReference type="SUPFAM" id="SSF54928">
    <property type="entry name" value="RNA-binding domain, RBD"/>
    <property type="match status" value="1"/>
</dbReference>
<dbReference type="GO" id="GO:0006419">
    <property type="term" value="P:alanyl-tRNA aminoacylation"/>
    <property type="evidence" value="ECO:0007669"/>
    <property type="project" value="InterPro"/>
</dbReference>
<feature type="binding site" evidence="18">
    <location>
        <position position="807"/>
    </location>
    <ligand>
        <name>Zn(2+)</name>
        <dbReference type="ChEBI" id="CHEBI:29105"/>
    </ligand>
</feature>
<dbReference type="FunFam" id="3.30.930.10:FF:000011">
    <property type="entry name" value="Alanine--tRNA ligase, cytoplasmic"/>
    <property type="match status" value="1"/>
</dbReference>
<evidence type="ECO:0000256" key="1">
    <source>
        <dbReference type="ARBA" id="ARBA00008429"/>
    </source>
</evidence>
<evidence type="ECO:0000256" key="10">
    <source>
        <dbReference type="ARBA" id="ARBA00022833"/>
    </source>
</evidence>
<dbReference type="GO" id="GO:0005524">
    <property type="term" value="F:ATP binding"/>
    <property type="evidence" value="ECO:0007669"/>
    <property type="project" value="UniProtKB-UniRule"/>
</dbReference>
<evidence type="ECO:0000256" key="15">
    <source>
        <dbReference type="ARBA" id="ARBA00030780"/>
    </source>
</evidence>
<proteinExistence type="inferred from homology"/>
<comment type="similarity">
    <text evidence="1">Belongs to the class-II aminoacyl-tRNA synthetase family. Alax-L subfamily.</text>
</comment>
<dbReference type="CDD" id="cd00673">
    <property type="entry name" value="AlaRS_core"/>
    <property type="match status" value="1"/>
</dbReference>
<dbReference type="InterPro" id="IPR003156">
    <property type="entry name" value="DHHA1_dom"/>
</dbReference>
<organism evidence="22 23">
    <name type="scientific">Lasius niger</name>
    <name type="common">Black garden ant</name>
    <dbReference type="NCBI Taxonomy" id="67767"/>
    <lineage>
        <taxon>Eukaryota</taxon>
        <taxon>Metazoa</taxon>
        <taxon>Ecdysozoa</taxon>
        <taxon>Arthropoda</taxon>
        <taxon>Hexapoda</taxon>
        <taxon>Insecta</taxon>
        <taxon>Pterygota</taxon>
        <taxon>Neoptera</taxon>
        <taxon>Endopterygota</taxon>
        <taxon>Hymenoptera</taxon>
        <taxon>Apocrita</taxon>
        <taxon>Aculeata</taxon>
        <taxon>Formicoidea</taxon>
        <taxon>Formicidae</taxon>
        <taxon>Formicinae</taxon>
        <taxon>Lasius</taxon>
        <taxon>Lasius</taxon>
    </lineage>
</organism>
<keyword evidence="8 18" id="KW-0479">Metal-binding</keyword>
<dbReference type="OrthoDB" id="2423964at2759"/>
<keyword evidence="11 18" id="KW-0067">ATP-binding</keyword>
<dbReference type="SUPFAM" id="SSF50447">
    <property type="entry name" value="Translation proteins"/>
    <property type="match status" value="1"/>
</dbReference>
<evidence type="ECO:0000256" key="17">
    <source>
        <dbReference type="ARBA" id="ARBA00048300"/>
    </source>
</evidence>
<dbReference type="SUPFAM" id="SSF55186">
    <property type="entry name" value="ThrRS/AlaRS common domain"/>
    <property type="match status" value="1"/>
</dbReference>
<dbReference type="Pfam" id="PF02272">
    <property type="entry name" value="DHHA1"/>
    <property type="match status" value="1"/>
</dbReference>
<dbReference type="PANTHER" id="PTHR11777:SF9">
    <property type="entry name" value="ALANINE--TRNA LIGASE, CYTOPLASMIC"/>
    <property type="match status" value="1"/>
</dbReference>
<dbReference type="SUPFAM" id="SSF101353">
    <property type="entry name" value="Putative anticodon-binding domain of alanyl-tRNA synthetase (AlaRS)"/>
    <property type="match status" value="1"/>
</dbReference>
<feature type="binding site" evidence="18">
    <location>
        <position position="922"/>
    </location>
    <ligand>
        <name>Zn(2+)</name>
        <dbReference type="ChEBI" id="CHEBI:29105"/>
    </ligand>
</feature>
<dbReference type="Gene3D" id="3.30.70.330">
    <property type="match status" value="1"/>
</dbReference>
<evidence type="ECO:0000256" key="14">
    <source>
        <dbReference type="ARBA" id="ARBA00023146"/>
    </source>
</evidence>
<feature type="coiled-coil region" evidence="19">
    <location>
        <begin position="1013"/>
        <end position="1040"/>
    </location>
</feature>
<dbReference type="InterPro" id="IPR045864">
    <property type="entry name" value="aa-tRNA-synth_II/BPL/LPL"/>
</dbReference>
<dbReference type="CDD" id="cd12355">
    <property type="entry name" value="RRM_RBM18"/>
    <property type="match status" value="1"/>
</dbReference>
<keyword evidence="7 18" id="KW-0436">Ligase</keyword>
<comment type="caution">
    <text evidence="22">The sequence shown here is derived from an EMBL/GenBank/DDBJ whole genome shotgun (WGS) entry which is preliminary data.</text>
</comment>
<dbReference type="InterPro" id="IPR018164">
    <property type="entry name" value="Ala-tRNA-synth_IIc_N"/>
</dbReference>
<dbReference type="InterPro" id="IPR012677">
    <property type="entry name" value="Nucleotide-bd_a/b_plait_sf"/>
</dbReference>
<evidence type="ECO:0000259" key="21">
    <source>
        <dbReference type="PROSITE" id="PS50860"/>
    </source>
</evidence>
<evidence type="ECO:0000256" key="11">
    <source>
        <dbReference type="ARBA" id="ARBA00022840"/>
    </source>
</evidence>
<dbReference type="NCBIfam" id="TIGR00344">
    <property type="entry name" value="alaS"/>
    <property type="match status" value="1"/>
</dbReference>
<dbReference type="HAMAP" id="MF_00036_B">
    <property type="entry name" value="Ala_tRNA_synth_B"/>
    <property type="match status" value="1"/>
</dbReference>
<feature type="domain" description="RRM" evidence="20">
    <location>
        <begin position="22"/>
        <end position="108"/>
    </location>
</feature>
<dbReference type="Proteomes" id="UP000036403">
    <property type="component" value="Unassembled WGS sequence"/>
</dbReference>
<feature type="binding site" evidence="18">
    <location>
        <position position="803"/>
    </location>
    <ligand>
        <name>Zn(2+)</name>
        <dbReference type="ChEBI" id="CHEBI:29105"/>
    </ligand>
</feature>
<evidence type="ECO:0000259" key="20">
    <source>
        <dbReference type="PROSITE" id="PS50102"/>
    </source>
</evidence>
<evidence type="ECO:0000256" key="12">
    <source>
        <dbReference type="ARBA" id="ARBA00022884"/>
    </source>
</evidence>
<keyword evidence="9 18" id="KW-0547">Nucleotide-binding</keyword>
<dbReference type="InterPro" id="IPR002318">
    <property type="entry name" value="Ala-tRNA-lgiase_IIc"/>
</dbReference>
<accession>A0A0J7NVV1</accession>
<dbReference type="InterPro" id="IPR023033">
    <property type="entry name" value="Ala_tRNA_ligase_euk/bac"/>
</dbReference>
<evidence type="ECO:0000256" key="2">
    <source>
        <dbReference type="ARBA" id="ARBA00013168"/>
    </source>
</evidence>
<keyword evidence="14 18" id="KW-0030">Aminoacyl-tRNA synthetase</keyword>
<dbReference type="PROSITE" id="PS50860">
    <property type="entry name" value="AA_TRNA_LIGASE_II_ALA"/>
    <property type="match status" value="1"/>
</dbReference>
<keyword evidence="6 18" id="KW-0820">tRNA-binding</keyword>
<dbReference type="STRING" id="67767.A0A0J7NVV1"/>
<keyword evidence="12 18" id="KW-0694">RNA-binding</keyword>
<feature type="binding site" evidence="18">
    <location>
        <position position="926"/>
    </location>
    <ligand>
        <name>Zn(2+)</name>
        <dbReference type="ChEBI" id="CHEBI:29105"/>
    </ligand>
</feature>
<dbReference type="InterPro" id="IPR018165">
    <property type="entry name" value="Ala-tRNA-synth_IIc_core"/>
</dbReference>
<comment type="function">
    <text evidence="18">Catalyzes the attachment of alanine to tRNA(Ala) in a two-step reaction: alanine is first activated by ATP to form Ala-AMP and then transferred to the acceptor end of tRNA(Ala). Also edits incorrectly charged tRNA(Ala) via its editing domain.</text>
</comment>
<dbReference type="GO" id="GO:0000049">
    <property type="term" value="F:tRNA binding"/>
    <property type="evidence" value="ECO:0007669"/>
    <property type="project" value="UniProtKB-KW"/>
</dbReference>
<dbReference type="EMBL" id="LBMM01001317">
    <property type="protein sequence ID" value="KMQ96520.1"/>
    <property type="molecule type" value="Genomic_DNA"/>
</dbReference>
<dbReference type="SUPFAM" id="SSF55681">
    <property type="entry name" value="Class II aaRS and biotin synthetases"/>
    <property type="match status" value="1"/>
</dbReference>
<evidence type="ECO:0000256" key="16">
    <source>
        <dbReference type="ARBA" id="ARBA00032577"/>
    </source>
</evidence>
<dbReference type="SMART" id="SM00360">
    <property type="entry name" value="RRM"/>
    <property type="match status" value="1"/>
</dbReference>
<comment type="cofactor">
    <cofactor evidence="18">
        <name>Zn(2+)</name>
        <dbReference type="ChEBI" id="CHEBI:29105"/>
    </cofactor>
    <text evidence="18">Binds 1 zinc ion per subunit.</text>
</comment>
<dbReference type="GO" id="GO:0008270">
    <property type="term" value="F:zinc ion binding"/>
    <property type="evidence" value="ECO:0007669"/>
    <property type="project" value="UniProtKB-UniRule"/>
</dbReference>
<comment type="domain">
    <text evidence="18">Consists of three domains; the N-terminal catalytic domain, the editing domain and the C-terminal C-Ala domain. The editing domain removes incorrectly charged amino acids, while the C-Ala domain, along with tRNA(Ala), serves as a bridge to cooperatively bring together the editing and aminoacylation centers thus stimulating deacylation of misacylated tRNAs.</text>
</comment>
<evidence type="ECO:0000256" key="19">
    <source>
        <dbReference type="SAM" id="Coils"/>
    </source>
</evidence>
<dbReference type="InterPro" id="IPR012947">
    <property type="entry name" value="tRNA_SAD"/>
</dbReference>
<dbReference type="InterPro" id="IPR018162">
    <property type="entry name" value="Ala-tRNA-ligase_IIc_anticod-bd"/>
</dbReference>
<dbReference type="GO" id="GO:0002161">
    <property type="term" value="F:aminoacyl-tRNA deacylase activity"/>
    <property type="evidence" value="ECO:0007669"/>
    <property type="project" value="TreeGrafter"/>
</dbReference>
<dbReference type="PROSITE" id="PS50102">
    <property type="entry name" value="RRM"/>
    <property type="match status" value="1"/>
</dbReference>
<dbReference type="PANTHER" id="PTHR11777">
    <property type="entry name" value="ALANYL-TRNA SYNTHETASE"/>
    <property type="match status" value="1"/>
</dbReference>
<evidence type="ECO:0000256" key="7">
    <source>
        <dbReference type="ARBA" id="ARBA00022598"/>
    </source>
</evidence>
<evidence type="ECO:0000256" key="6">
    <source>
        <dbReference type="ARBA" id="ARBA00022555"/>
    </source>
</evidence>
<dbReference type="FunFam" id="3.30.980.10:FF:000004">
    <property type="entry name" value="Alanine--tRNA ligase, cytoplasmic"/>
    <property type="match status" value="1"/>
</dbReference>
<dbReference type="Pfam" id="PF07973">
    <property type="entry name" value="tRNA_SAD"/>
    <property type="match status" value="1"/>
</dbReference>
<dbReference type="GO" id="GO:0004813">
    <property type="term" value="F:alanine-tRNA ligase activity"/>
    <property type="evidence" value="ECO:0007669"/>
    <property type="project" value="UniProtKB-UniRule"/>
</dbReference>
<evidence type="ECO:0000256" key="5">
    <source>
        <dbReference type="ARBA" id="ARBA00022490"/>
    </source>
</evidence>
<dbReference type="EC" id="6.1.1.7" evidence="2"/>
<dbReference type="Gene3D" id="3.30.930.10">
    <property type="entry name" value="Bira Bifunctional Protein, Domain 2"/>
    <property type="match status" value="1"/>
</dbReference>
<evidence type="ECO:0000256" key="9">
    <source>
        <dbReference type="ARBA" id="ARBA00022741"/>
    </source>
</evidence>
<dbReference type="FunFam" id="3.10.310.40:FF:000002">
    <property type="entry name" value="alanine--tRNA ligase, cytoplasmic"/>
    <property type="match status" value="1"/>
</dbReference>
<comment type="subunit">
    <text evidence="18">Monomer.</text>
</comment>
<evidence type="ECO:0000256" key="18">
    <source>
        <dbReference type="HAMAP-Rule" id="MF_03133"/>
    </source>
</evidence>
<dbReference type="InterPro" id="IPR035979">
    <property type="entry name" value="RBD_domain_sf"/>
</dbReference>
<protein>
    <recommendedName>
        <fullName evidence="3">Alanine--tRNA ligase</fullName>
        <ecNumber evidence="2">6.1.1.7</ecNumber>
    </recommendedName>
    <alternativeName>
        <fullName evidence="16">Alanyl-tRNA synthetase</fullName>
    </alternativeName>
    <alternativeName>
        <fullName evidence="4">Probable RNA-binding protein 18</fullName>
    </alternativeName>
    <alternativeName>
        <fullName evidence="15">RNA-binding motif protein 18</fullName>
    </alternativeName>
</protein>
<dbReference type="Pfam" id="PF01411">
    <property type="entry name" value="tRNA-synt_2c"/>
    <property type="match status" value="1"/>
</dbReference>
<gene>
    <name evidence="22" type="ORF">RF55_3194</name>
</gene>
<evidence type="ECO:0000313" key="22">
    <source>
        <dbReference type="EMBL" id="KMQ96520.1"/>
    </source>
</evidence>
<evidence type="ECO:0000256" key="3">
    <source>
        <dbReference type="ARBA" id="ARBA00017959"/>
    </source>
</evidence>
<dbReference type="InterPro" id="IPR050058">
    <property type="entry name" value="Ala-tRNA_ligase"/>
</dbReference>
<dbReference type="Gene3D" id="3.30.980.10">
    <property type="entry name" value="Threonyl-trna Synthetase, Chain A, domain 2"/>
    <property type="match status" value="1"/>
</dbReference>
<evidence type="ECO:0000256" key="13">
    <source>
        <dbReference type="ARBA" id="ARBA00022917"/>
    </source>
</evidence>
<dbReference type="GO" id="GO:0005739">
    <property type="term" value="C:mitochondrion"/>
    <property type="evidence" value="ECO:0007669"/>
    <property type="project" value="TreeGrafter"/>
</dbReference>
<comment type="catalytic activity">
    <reaction evidence="17 18">
        <text>tRNA(Ala) + L-alanine + ATP = L-alanyl-tRNA(Ala) + AMP + diphosphate</text>
        <dbReference type="Rhea" id="RHEA:12540"/>
        <dbReference type="Rhea" id="RHEA-COMP:9657"/>
        <dbReference type="Rhea" id="RHEA-COMP:9923"/>
        <dbReference type="ChEBI" id="CHEBI:30616"/>
        <dbReference type="ChEBI" id="CHEBI:33019"/>
        <dbReference type="ChEBI" id="CHEBI:57972"/>
        <dbReference type="ChEBI" id="CHEBI:78442"/>
        <dbReference type="ChEBI" id="CHEBI:78497"/>
        <dbReference type="ChEBI" id="CHEBI:456215"/>
        <dbReference type="EC" id="6.1.1.7"/>
    </reaction>
</comment>
<dbReference type="AlphaFoldDB" id="A0A0J7NVV1"/>
<feature type="domain" description="Alanyl-transfer RNA synthetases family profile" evidence="21">
    <location>
        <begin position="202"/>
        <end position="965"/>
    </location>
</feature>
<keyword evidence="10 18" id="KW-0862">Zinc</keyword>
<dbReference type="PRINTS" id="PR00980">
    <property type="entry name" value="TRNASYNTHALA"/>
</dbReference>
<evidence type="ECO:0000256" key="4">
    <source>
        <dbReference type="ARBA" id="ARBA00021141"/>
    </source>
</evidence>
<keyword evidence="23" id="KW-1185">Reference proteome</keyword>